<dbReference type="InterPro" id="IPR000488">
    <property type="entry name" value="Death_dom"/>
</dbReference>
<dbReference type="RefSeq" id="XP_022086031.1">
    <property type="nucleotide sequence ID" value="XM_022230339.1"/>
</dbReference>
<dbReference type="OMA" id="ASPCVDI"/>
<keyword evidence="1" id="KW-0217">Developmental protein</keyword>
<dbReference type="PROSITE" id="PS51145">
    <property type="entry name" value="ZU5"/>
    <property type="match status" value="1"/>
</dbReference>
<dbReference type="GeneID" id="110976774"/>
<reference evidence="6" key="1">
    <citation type="submission" date="2025-08" db="UniProtKB">
        <authorList>
            <consortium name="RefSeq"/>
        </authorList>
    </citation>
    <scope>IDENTIFICATION</scope>
</reference>
<dbReference type="Pfam" id="PF00791">
    <property type="entry name" value="ZU5"/>
    <property type="match status" value="1"/>
</dbReference>
<evidence type="ECO:0000256" key="2">
    <source>
        <dbReference type="SAM" id="MobiDB-lite"/>
    </source>
</evidence>
<comment type="subcellular location">
    <subcellularLocation>
        <location evidence="1">Cell membrane</location>
        <topology evidence="1">Single-pass type I membrane protein</topology>
    </subcellularLocation>
</comment>
<comment type="similarity">
    <text evidence="1">Belongs to the unc-5 family.</text>
</comment>
<dbReference type="InterPro" id="IPR037936">
    <property type="entry name" value="UNC5A-D"/>
</dbReference>
<evidence type="ECO:0000259" key="3">
    <source>
        <dbReference type="PROSITE" id="PS50017"/>
    </source>
</evidence>
<dbReference type="PROSITE" id="PS50017">
    <property type="entry name" value="DEATH_DOMAIN"/>
    <property type="match status" value="1"/>
</dbReference>
<dbReference type="Gene3D" id="2.60.220.30">
    <property type="match status" value="1"/>
</dbReference>
<evidence type="ECO:0000313" key="6">
    <source>
        <dbReference type="RefSeq" id="XP_022086031.1"/>
    </source>
</evidence>
<dbReference type="SUPFAM" id="SSF47986">
    <property type="entry name" value="DEATH domain"/>
    <property type="match status" value="1"/>
</dbReference>
<feature type="domain" description="ZU5" evidence="4">
    <location>
        <begin position="530"/>
        <end position="653"/>
    </location>
</feature>
<evidence type="ECO:0000259" key="4">
    <source>
        <dbReference type="PROSITE" id="PS51145"/>
    </source>
</evidence>
<sequence>MADASTSSSARDDKPTQETGMTDEKHDQRVITMIVDAENHLLKGITQVNEKGVQSTDPLSQMEEFYREQRNLTAFKLRLNEYRLKVIGLEKESHSKLSEGKLEWALNRGLRQWLSLRREVLLEEQNLQVVRQGGRHAHKLSVPGLGEEKSLDALKRLKRAEASLADELMPIPRKDEGEYVSLAEKHVILFHLEQLVWYQRMWVWNLREMLEDRAPEVAAKGQEELIAEMEELVTEMHKVVSAQRELVQMERDSLGQRRETGRQLNIPDIPSKTADVKELVQLISEQIRLTEASPVHSCLGELHRTDLLMEDFACINVRWEVIFEHARTMSSRQRLLQKSVVESAEMLRQQVYALGVNHPEIYQILPQALDLEGGILLKQITFWGEVIQQYHFPLGVLHVVAQSSRTPVLESTSSMPGPSAEVVKATTTGTFDVPESYSESYPEFQTKSYSYPLELTDPTDFFASDSSSESSSSSSSSVPASPTAIESEGLPQDGLSTKRTHLQLILKEYDRLTAGLSDSEQLENVFQLSYMAIGYFDQRGGSLALVKYKVHLYIPRGAIPAGSPQKVYIYVDPSAPPIEGLHQSNIALSPMIQCGPTGLTFLDTVVLSFPHHAKAGLGSNLWALICHDDEAPSKEWQFLRLEDGILVMIRDRKAVLLLKHFCGAALAGELPVAKMMKVGAFGEPCDPQEECYPVRIHIWNDDPVAEQKVMDTEMSYGSNTKPLDVFRELEVEYVLGDVQLEIKGLTAGWEPGPSHLQTIQKKRVWRYCTNSVTFAFDRQQNCDARLRCYGHVYQDDLEESVGAENGDKVEVLIRPSHSQPAKGVAASEMSVRPGDLCSKCRKGETEDFCQTCKDKLAKAYFKKERGQMYGDYGGLSPQDVEVLCWLLEAGLEKYARLDQLIERLIGAGDSLITFRDVLKLFFASQREEKVSDQDALGLLGKEFDSMPQREAARIVREHLDSTRECVKRGASNLSDDEIIEEQRFRQLARDLGPEWEELATNLGISYKELSKIKSEYAGSVNNQIFDMLCQSRTKPTSDLIEALRDVERRDLAEQLEEQLNRRKKFCLANESYGTRQASPCVDIEGGQVEGNRG</sequence>
<dbReference type="InterPro" id="IPR011029">
    <property type="entry name" value="DEATH-like_dom_sf"/>
</dbReference>
<dbReference type="CDD" id="cd01670">
    <property type="entry name" value="Death"/>
    <property type="match status" value="1"/>
</dbReference>
<dbReference type="SMART" id="SM00005">
    <property type="entry name" value="DEATH"/>
    <property type="match status" value="1"/>
</dbReference>
<dbReference type="SMART" id="SM00218">
    <property type="entry name" value="ZU5"/>
    <property type="match status" value="1"/>
</dbReference>
<dbReference type="Pfam" id="PF00531">
    <property type="entry name" value="Death"/>
    <property type="match status" value="1"/>
</dbReference>
<dbReference type="PANTHER" id="PTHR12582:SF41">
    <property type="entry name" value="UNC5C-LIKE PROTEIN"/>
    <property type="match status" value="1"/>
</dbReference>
<evidence type="ECO:0000313" key="5">
    <source>
        <dbReference type="Proteomes" id="UP000694845"/>
    </source>
</evidence>
<feature type="domain" description="Death" evidence="3">
    <location>
        <begin position="980"/>
        <end position="1059"/>
    </location>
</feature>
<dbReference type="AlphaFoldDB" id="A0A8B7Y272"/>
<dbReference type="KEGG" id="aplc:110976774"/>
<dbReference type="Gene3D" id="1.10.533.10">
    <property type="entry name" value="Death Domain, Fas"/>
    <property type="match status" value="1"/>
</dbReference>
<name>A0A8B7Y272_ACAPL</name>
<dbReference type="OrthoDB" id="5973910at2759"/>
<dbReference type="Proteomes" id="UP000694845">
    <property type="component" value="Unplaced"/>
</dbReference>
<feature type="compositionally biased region" description="Low complexity" evidence="2">
    <location>
        <begin position="464"/>
        <end position="477"/>
    </location>
</feature>
<keyword evidence="1" id="KW-0675">Receptor</keyword>
<comment type="function">
    <text evidence="1">Receptor for netrin required for axon guidance. Mediates axon repulsion of neuronal growth cones in the developing nervous system upon ligand binding.</text>
</comment>
<dbReference type="GO" id="GO:0005042">
    <property type="term" value="F:netrin receptor activity"/>
    <property type="evidence" value="ECO:0007669"/>
    <property type="project" value="UniProtKB-UniRule"/>
</dbReference>
<keyword evidence="1" id="KW-0393">Immunoglobulin domain</keyword>
<protein>
    <recommendedName>
        <fullName evidence="1">Netrin receptor UNC5</fullName>
    </recommendedName>
</protein>
<proteinExistence type="inferred from homology"/>
<dbReference type="InterPro" id="IPR000906">
    <property type="entry name" value="ZU5_dom"/>
</dbReference>
<dbReference type="PANTHER" id="PTHR12582">
    <property type="entry name" value="NETRIN RECEPTOR UNC5"/>
    <property type="match status" value="1"/>
</dbReference>
<feature type="region of interest" description="Disordered" evidence="2">
    <location>
        <begin position="1"/>
        <end position="28"/>
    </location>
</feature>
<evidence type="ECO:0000256" key="1">
    <source>
        <dbReference type="RuleBase" id="RU367033"/>
    </source>
</evidence>
<feature type="region of interest" description="Disordered" evidence="2">
    <location>
        <begin position="462"/>
        <end position="494"/>
    </location>
</feature>
<dbReference type="GO" id="GO:0005886">
    <property type="term" value="C:plasma membrane"/>
    <property type="evidence" value="ECO:0007669"/>
    <property type="project" value="UniProtKB-SubCell"/>
</dbReference>
<organism evidence="5 6">
    <name type="scientific">Acanthaster planci</name>
    <name type="common">Crown-of-thorns starfish</name>
    <dbReference type="NCBI Taxonomy" id="133434"/>
    <lineage>
        <taxon>Eukaryota</taxon>
        <taxon>Metazoa</taxon>
        <taxon>Echinodermata</taxon>
        <taxon>Eleutherozoa</taxon>
        <taxon>Asterozoa</taxon>
        <taxon>Asteroidea</taxon>
        <taxon>Valvatacea</taxon>
        <taxon>Valvatida</taxon>
        <taxon>Acanthasteridae</taxon>
        <taxon>Acanthaster</taxon>
    </lineage>
</organism>
<gene>
    <name evidence="6" type="primary">LOC110976774</name>
</gene>
<feature type="compositionally biased region" description="Basic and acidic residues" evidence="2">
    <location>
        <begin position="10"/>
        <end position="28"/>
    </location>
</feature>
<keyword evidence="5" id="KW-1185">Reference proteome</keyword>
<accession>A0A8B7Y272</accession>